<dbReference type="RefSeq" id="WP_036619593.1">
    <property type="nucleotide sequence ID" value="NZ_JAKOBR010000083.1"/>
</dbReference>
<sequence length="147" mass="17085">MINSICNIKLESIEVTDKFISPKFYFLSIKLNTDMVMFSRRSIDFVTSLINQIKFLNFTDQELQGHITDIDLTMQYITKEKKDNIHDVVNSFINNFLHGHEVIGFSDSCKSIGTLLRNITLIDINEYIRNTFNQDYKAVIIHGTNQI</sequence>
<reference evidence="1 2" key="1">
    <citation type="submission" date="2014-04" db="EMBL/GenBank/DDBJ databases">
        <authorList>
            <person name="Bishop-Lilly K.A."/>
            <person name="Broomall S.M."/>
            <person name="Chain P.S."/>
            <person name="Chertkov O."/>
            <person name="Coyne S.R."/>
            <person name="Daligault H.E."/>
            <person name="Davenport K.W."/>
            <person name="Erkkila T."/>
            <person name="Frey K.G."/>
            <person name="Gibbons H.S."/>
            <person name="Gu W."/>
            <person name="Jaissle J."/>
            <person name="Johnson S.L."/>
            <person name="Koroleva G.I."/>
            <person name="Ladner J.T."/>
            <person name="Lo C.-C."/>
            <person name="Minogue T.D."/>
            <person name="Munk C."/>
            <person name="Palacios G.F."/>
            <person name="Redden C.L."/>
            <person name="Rosenzweig C.N."/>
            <person name="Scholz M.B."/>
            <person name="Teshima H."/>
            <person name="Xu Y."/>
        </authorList>
    </citation>
    <scope>NUCLEOTIDE SEQUENCE [LARGE SCALE GENOMIC DNA]</scope>
    <source>
        <strain evidence="1 2">8244</strain>
    </source>
</reference>
<dbReference type="HOGENOM" id="CLU_1766189_0_0_9"/>
<accession>A0A090YS66</accession>
<dbReference type="GeneID" id="77011361"/>
<keyword evidence="2" id="KW-1185">Reference proteome</keyword>
<dbReference type="Proteomes" id="UP000029278">
    <property type="component" value="Unassembled WGS sequence"/>
</dbReference>
<evidence type="ECO:0000313" key="2">
    <source>
        <dbReference type="Proteomes" id="UP000029278"/>
    </source>
</evidence>
<dbReference type="EMBL" id="JMQA01000044">
    <property type="protein sequence ID" value="KFM94960.1"/>
    <property type="molecule type" value="Genomic_DNA"/>
</dbReference>
<proteinExistence type="predicted"/>
<comment type="caution">
    <text evidence="1">The sequence shown here is derived from an EMBL/GenBank/DDBJ whole genome shotgun (WGS) entry which is preliminary data.</text>
</comment>
<gene>
    <name evidence="1" type="ORF">DJ90_5857</name>
</gene>
<name>A0A090YS66_PAEMA</name>
<organism evidence="1 2">
    <name type="scientific">Paenibacillus macerans</name>
    <name type="common">Bacillus macerans</name>
    <dbReference type="NCBI Taxonomy" id="44252"/>
    <lineage>
        <taxon>Bacteria</taxon>
        <taxon>Bacillati</taxon>
        <taxon>Bacillota</taxon>
        <taxon>Bacilli</taxon>
        <taxon>Bacillales</taxon>
        <taxon>Paenibacillaceae</taxon>
        <taxon>Paenibacillus</taxon>
    </lineage>
</organism>
<evidence type="ECO:0000313" key="1">
    <source>
        <dbReference type="EMBL" id="KFM94960.1"/>
    </source>
</evidence>
<dbReference type="AlphaFoldDB" id="A0A090YS66"/>
<dbReference type="STRING" id="44252.DJ90_5857"/>
<protein>
    <submittedName>
        <fullName evidence="1">Uncharacterized protein</fullName>
    </submittedName>
</protein>